<dbReference type="Proteomes" id="UP001156140">
    <property type="component" value="Unassembled WGS sequence"/>
</dbReference>
<dbReference type="Pfam" id="PF07030">
    <property type="entry name" value="Phage_Mu_Gp36"/>
    <property type="match status" value="1"/>
</dbReference>
<comment type="caution">
    <text evidence="1">The sequence shown here is derived from an EMBL/GenBank/DDBJ whole genome shotgun (WGS) entry which is preliminary data.</text>
</comment>
<organism evidence="1 2">
    <name type="scientific">Paradevosia shaoguanensis</name>
    <dbReference type="NCBI Taxonomy" id="1335043"/>
    <lineage>
        <taxon>Bacteria</taxon>
        <taxon>Pseudomonadati</taxon>
        <taxon>Pseudomonadota</taxon>
        <taxon>Alphaproteobacteria</taxon>
        <taxon>Hyphomicrobiales</taxon>
        <taxon>Devosiaceae</taxon>
        <taxon>Paradevosia</taxon>
    </lineage>
</organism>
<sequence>MAYCTLEQLIDRYGNQFLVDATDCEGAATGEINLPTIDRAIADADALIDGYLAARYSLPIATTPDLVRELSLTISAYKAHSQVASEKIRKDYEDAIKTLLQISRGDIRLNIDGAEPSTAGATLIKTNNPERPMTADSMKGYI</sequence>
<accession>A0AA41QRM7</accession>
<dbReference type="AlphaFoldDB" id="A0AA41QRM7"/>
<proteinExistence type="predicted"/>
<evidence type="ECO:0000313" key="2">
    <source>
        <dbReference type="Proteomes" id="UP001156140"/>
    </source>
</evidence>
<name>A0AA41QRM7_9HYPH</name>
<dbReference type="EMBL" id="JALAZD010000004">
    <property type="protein sequence ID" value="MCI0129107.1"/>
    <property type="molecule type" value="Genomic_DNA"/>
</dbReference>
<keyword evidence="2" id="KW-1185">Reference proteome</keyword>
<reference evidence="1" key="1">
    <citation type="submission" date="2022-03" db="EMBL/GenBank/DDBJ databases">
        <title>The complete genome sequence of a Methyloterrigena soli.</title>
        <authorList>
            <person name="Zi Z."/>
        </authorList>
    </citation>
    <scope>NUCLEOTIDE SEQUENCE</scope>
    <source>
        <strain evidence="1">M48</strain>
    </source>
</reference>
<protein>
    <submittedName>
        <fullName evidence="1">DUF1320 domain-containing protein</fullName>
    </submittedName>
</protein>
<dbReference type="InterPro" id="IPR009752">
    <property type="entry name" value="Phage_Mu_GpJ"/>
</dbReference>
<dbReference type="RefSeq" id="WP_281737073.1">
    <property type="nucleotide sequence ID" value="NZ_JAKETQ010000004.1"/>
</dbReference>
<evidence type="ECO:0000313" key="1">
    <source>
        <dbReference type="EMBL" id="MCI0129107.1"/>
    </source>
</evidence>
<gene>
    <name evidence="1" type="ORF">ML536_19920</name>
</gene>